<dbReference type="GO" id="GO:0005576">
    <property type="term" value="C:extracellular region"/>
    <property type="evidence" value="ECO:0007669"/>
    <property type="project" value="UniProtKB-SubCell"/>
</dbReference>
<dbReference type="Proteomes" id="UP000036102">
    <property type="component" value="Unassembled WGS sequence"/>
</dbReference>
<evidence type="ECO:0000259" key="6">
    <source>
        <dbReference type="Pfam" id="PF02465"/>
    </source>
</evidence>
<keyword evidence="8" id="KW-0969">Cilium</keyword>
<dbReference type="InterPro" id="IPR040026">
    <property type="entry name" value="FliD"/>
</dbReference>
<dbReference type="PANTHER" id="PTHR30288:SF0">
    <property type="entry name" value="FLAGELLAR HOOK-ASSOCIATED PROTEIN 2"/>
    <property type="match status" value="1"/>
</dbReference>
<organism evidence="8 9">
    <name type="scientific">Marinobacter subterrani</name>
    <dbReference type="NCBI Taxonomy" id="1658765"/>
    <lineage>
        <taxon>Bacteria</taxon>
        <taxon>Pseudomonadati</taxon>
        <taxon>Pseudomonadota</taxon>
        <taxon>Gammaproteobacteria</taxon>
        <taxon>Pseudomonadales</taxon>
        <taxon>Marinobacteraceae</taxon>
        <taxon>Marinobacter</taxon>
    </lineage>
</organism>
<dbReference type="RefSeq" id="WP_048495158.1">
    <property type="nucleotide sequence ID" value="NZ_LFBU01000001.1"/>
</dbReference>
<dbReference type="PANTHER" id="PTHR30288">
    <property type="entry name" value="FLAGELLAR CAP/ASSEMBLY PROTEIN FLID"/>
    <property type="match status" value="1"/>
</dbReference>
<feature type="domain" description="Flagellar hook-associated protein 2 C-terminal" evidence="7">
    <location>
        <begin position="223"/>
        <end position="638"/>
    </location>
</feature>
<accession>A0A0J7M1P4</accession>
<evidence type="ECO:0000256" key="2">
    <source>
        <dbReference type="ARBA" id="ARBA00011255"/>
    </source>
</evidence>
<evidence type="ECO:0000313" key="8">
    <source>
        <dbReference type="EMBL" id="KMQ75005.1"/>
    </source>
</evidence>
<evidence type="ECO:0000256" key="4">
    <source>
        <dbReference type="ARBA" id="ARBA00023143"/>
    </source>
</evidence>
<keyword evidence="8" id="KW-0966">Cell projection</keyword>
<dbReference type="STRING" id="1658765.Msub_11204"/>
<keyword evidence="4 5" id="KW-0975">Bacterial flagellum</keyword>
<dbReference type="GO" id="GO:0071973">
    <property type="term" value="P:bacterial-type flagellum-dependent cell motility"/>
    <property type="evidence" value="ECO:0007669"/>
    <property type="project" value="TreeGrafter"/>
</dbReference>
<keyword evidence="9" id="KW-1185">Reference proteome</keyword>
<evidence type="ECO:0000256" key="1">
    <source>
        <dbReference type="ARBA" id="ARBA00009764"/>
    </source>
</evidence>
<dbReference type="EMBL" id="LFBU01000001">
    <property type="protein sequence ID" value="KMQ75005.1"/>
    <property type="molecule type" value="Genomic_DNA"/>
</dbReference>
<evidence type="ECO:0000256" key="5">
    <source>
        <dbReference type="RuleBase" id="RU362066"/>
    </source>
</evidence>
<evidence type="ECO:0000313" key="9">
    <source>
        <dbReference type="Proteomes" id="UP000036102"/>
    </source>
</evidence>
<reference evidence="8 9" key="1">
    <citation type="submission" date="2015-06" db="EMBL/GenBank/DDBJ databases">
        <title>Marinobacter subterrani, a genetically tractable neutrophilic iron-oxidizing strain isolated from the Soudan Iron Mine.</title>
        <authorList>
            <person name="Bonis B.M."/>
            <person name="Gralnick J.A."/>
        </authorList>
    </citation>
    <scope>NUCLEOTIDE SEQUENCE [LARGE SCALE GENOMIC DNA]</scope>
    <source>
        <strain evidence="8 9">JG233</strain>
    </source>
</reference>
<dbReference type="OrthoDB" id="9810816at2"/>
<feature type="coiled-coil region" evidence="5">
    <location>
        <begin position="594"/>
        <end position="621"/>
    </location>
</feature>
<keyword evidence="3 5" id="KW-0175">Coiled coil</keyword>
<proteinExistence type="inferred from homology"/>
<name>A0A0J7M1P4_9GAMM</name>
<gene>
    <name evidence="8" type="ORF">Msub_11204</name>
</gene>
<evidence type="ECO:0000256" key="3">
    <source>
        <dbReference type="ARBA" id="ARBA00023054"/>
    </source>
</evidence>
<comment type="subcellular location">
    <subcellularLocation>
        <location evidence="5">Secreted</location>
    </subcellularLocation>
    <subcellularLocation>
        <location evidence="5">Bacterial flagellum</location>
    </subcellularLocation>
</comment>
<evidence type="ECO:0000259" key="7">
    <source>
        <dbReference type="Pfam" id="PF07195"/>
    </source>
</evidence>
<dbReference type="GO" id="GO:0007155">
    <property type="term" value="P:cell adhesion"/>
    <property type="evidence" value="ECO:0007669"/>
    <property type="project" value="InterPro"/>
</dbReference>
<dbReference type="Pfam" id="PF02465">
    <property type="entry name" value="FliD_N"/>
    <property type="match status" value="1"/>
</dbReference>
<dbReference type="Pfam" id="PF07195">
    <property type="entry name" value="FliD_C"/>
    <property type="match status" value="1"/>
</dbReference>
<dbReference type="InterPro" id="IPR010809">
    <property type="entry name" value="FliD_C"/>
</dbReference>
<dbReference type="GO" id="GO:0009421">
    <property type="term" value="C:bacterial-type flagellum filament cap"/>
    <property type="evidence" value="ECO:0007669"/>
    <property type="project" value="InterPro"/>
</dbReference>
<dbReference type="GO" id="GO:0009424">
    <property type="term" value="C:bacterial-type flagellum hook"/>
    <property type="evidence" value="ECO:0007669"/>
    <property type="project" value="UniProtKB-UniRule"/>
</dbReference>
<comment type="similarity">
    <text evidence="1 5">Belongs to the FliD family.</text>
</comment>
<keyword evidence="8" id="KW-0282">Flagellum</keyword>
<comment type="subunit">
    <text evidence="2 5">Homopentamer.</text>
</comment>
<dbReference type="PATRIC" id="fig|1658765.3.peg.1191"/>
<comment type="function">
    <text evidence="5">Required for morphogenesis and for the elongation of the flagellar filament by facilitating polymerization of the flagellin monomers at the tip of growing filament. Forms a capping structure, which prevents flagellin subunits (transported through the central channel of the flagellum) from leaking out without polymerization at the distal end.</text>
</comment>
<dbReference type="InterPro" id="IPR003481">
    <property type="entry name" value="FliD_N"/>
</dbReference>
<protein>
    <recommendedName>
        <fullName evidence="5">Flagellar hook-associated protein 2</fullName>
        <shortName evidence="5">HAP2</shortName>
    </recommendedName>
    <alternativeName>
        <fullName evidence="5">Flagellar cap protein</fullName>
    </alternativeName>
</protein>
<sequence length="658" mass="68378">MAGISSLGIGSGVLSSDLVDQLVAAERKPAEDRLTLETQKSEALLSAYGKLRSAVTELRLPMRQLSAADNLTAYSATSSNESVEVSLDNSKAGRGSYTVEVLTLAQAQSLASGTFADKDATTVGTGSITLKSGDSSKTITIDGTNNTLQGLANEINESGMGVTAGVIDTGNGYRLVMSSEETGTANAVSLTVNDDDGNNTDAVGLSQFAFNGTTSNLTETVAAKDSQVRINGIEISRSSNNIENVIDGLSFEVKEEGVTSVIKVERDLGAVADRVQSFVDKFNALQGTIDSLAGYDAEAGRGGILNGDSTVRGIQNQLRNLLTRVVPGLENASVRTLADVGISTNPDTGGLELDRAKFEEKLAQNPDDVTALFAEQGRASDSQIEFVRSGTGTVPGSYDINITRAATQGSLSGVAPVGSNVSITTANDEITFEVNGGTSVSITLDAGTYATPQDLVDQIQAKFNDSGALKAAGTSVAVDLDSTGALRFTSEKFGDSSNVSITSVEDGSVYGLAVSTGTAGQDVAGTIDGKLAEGDGQVLFLGSDRGDASGLQVRVTGTDTGSRGTITFIEGVAERTVNLVTGILSADGAIASRTESLNRSLEDIQQDRLDLEERLTSYRERLVSQFSAADSLIAQLNSTRDYITQQLAALAPQNNQKN</sequence>
<comment type="caution">
    <text evidence="8">The sequence shown here is derived from an EMBL/GenBank/DDBJ whole genome shotgun (WGS) entry which is preliminary data.</text>
</comment>
<keyword evidence="5" id="KW-0964">Secreted</keyword>
<dbReference type="AlphaFoldDB" id="A0A0J7M1P4"/>
<feature type="domain" description="Flagellar hook-associated protein 2 N-terminal" evidence="6">
    <location>
        <begin position="11"/>
        <end position="108"/>
    </location>
</feature>